<dbReference type="GO" id="GO:0031966">
    <property type="term" value="C:mitochondrial membrane"/>
    <property type="evidence" value="ECO:0007669"/>
    <property type="project" value="UniProtKB-SubCell"/>
</dbReference>
<keyword evidence="10 13" id="KW-0472">Membrane</keyword>
<evidence type="ECO:0000256" key="5">
    <source>
        <dbReference type="ARBA" id="ARBA00022692"/>
    </source>
</evidence>
<evidence type="ECO:0000256" key="13">
    <source>
        <dbReference type="SAM" id="Phobius"/>
    </source>
</evidence>
<dbReference type="EMBL" id="JN885224">
    <property type="protein sequence ID" value="AEY77612.1"/>
    <property type="molecule type" value="Genomic_DNA"/>
</dbReference>
<evidence type="ECO:0000256" key="4">
    <source>
        <dbReference type="ARBA" id="ARBA00022547"/>
    </source>
</evidence>
<evidence type="ECO:0000256" key="11">
    <source>
        <dbReference type="ARBA" id="ARBA00023310"/>
    </source>
</evidence>
<evidence type="ECO:0000256" key="8">
    <source>
        <dbReference type="ARBA" id="ARBA00023065"/>
    </source>
</evidence>
<protein>
    <recommendedName>
        <fullName evidence="12">ATP synthase complex subunit 8</fullName>
    </recommendedName>
</protein>
<proteinExistence type="inferred from homology"/>
<gene>
    <name evidence="14" type="primary">ATPase8</name>
</gene>
<evidence type="ECO:0000256" key="12">
    <source>
        <dbReference type="RuleBase" id="RU003661"/>
    </source>
</evidence>
<dbReference type="PANTHER" id="PTHR39937">
    <property type="entry name" value="ATP SYNTHASE PROTEIN 8"/>
    <property type="match status" value="1"/>
</dbReference>
<evidence type="ECO:0000256" key="9">
    <source>
        <dbReference type="ARBA" id="ARBA00023128"/>
    </source>
</evidence>
<evidence type="ECO:0000313" key="14">
    <source>
        <dbReference type="EMBL" id="AEY77612.1"/>
    </source>
</evidence>
<accession>H6VUL4</accession>
<reference evidence="14" key="1">
    <citation type="journal article" date="2012" name="Biol. J. Linn. Soc. Lond.">
        <title>Tracing the origins of widespread highland species: a case of Neogene diversification across the Mexican sierras in an endemic lizard.</title>
        <authorList>
            <person name="Bryson R.W.Jr."/>
            <person name="Riddle B.R."/>
        </authorList>
    </citation>
    <scope>NUCLEOTIDE SEQUENCE</scope>
</reference>
<dbReference type="GO" id="GO:0045259">
    <property type="term" value="C:proton-transporting ATP synthase complex"/>
    <property type="evidence" value="ECO:0007669"/>
    <property type="project" value="UniProtKB-KW"/>
</dbReference>
<keyword evidence="4 12" id="KW-0138">CF(0)</keyword>
<evidence type="ECO:0000256" key="2">
    <source>
        <dbReference type="ARBA" id="ARBA00008892"/>
    </source>
</evidence>
<evidence type="ECO:0000256" key="10">
    <source>
        <dbReference type="ARBA" id="ARBA00023136"/>
    </source>
</evidence>
<dbReference type="PANTHER" id="PTHR39937:SF1">
    <property type="entry name" value="ATP SYNTHASE PROTEIN 8"/>
    <property type="match status" value="1"/>
</dbReference>
<dbReference type="AlphaFoldDB" id="H6VUL4"/>
<dbReference type="InterPro" id="IPR001421">
    <property type="entry name" value="ATP8_metazoa"/>
</dbReference>
<keyword evidence="8 12" id="KW-0406">Ion transport</keyword>
<keyword evidence="9 12" id="KW-0496">Mitochondrion</keyword>
<keyword evidence="5 12" id="KW-0812">Transmembrane</keyword>
<dbReference type="GO" id="GO:0015078">
    <property type="term" value="F:proton transmembrane transporter activity"/>
    <property type="evidence" value="ECO:0007669"/>
    <property type="project" value="InterPro"/>
</dbReference>
<evidence type="ECO:0000256" key="1">
    <source>
        <dbReference type="ARBA" id="ARBA00004304"/>
    </source>
</evidence>
<evidence type="ECO:0000256" key="6">
    <source>
        <dbReference type="ARBA" id="ARBA00022781"/>
    </source>
</evidence>
<keyword evidence="11" id="KW-0066">ATP synthesis</keyword>
<keyword evidence="3 12" id="KW-0813">Transport</keyword>
<keyword evidence="7 13" id="KW-1133">Transmembrane helix</keyword>
<organism evidence="14">
    <name type="scientific">Barisia levicollis</name>
    <dbReference type="NCBI Taxonomy" id="310533"/>
    <lineage>
        <taxon>Eukaryota</taxon>
        <taxon>Metazoa</taxon>
        <taxon>Chordata</taxon>
        <taxon>Craniata</taxon>
        <taxon>Vertebrata</taxon>
        <taxon>Euteleostomi</taxon>
        <taxon>Lepidosauria</taxon>
        <taxon>Squamata</taxon>
        <taxon>Bifurcata</taxon>
        <taxon>Unidentata</taxon>
        <taxon>Episquamata</taxon>
        <taxon>Toxicofera</taxon>
        <taxon>Anguimorpha</taxon>
        <taxon>Neoanguimorpha</taxon>
        <taxon>Anguioidea</taxon>
        <taxon>Anguidae</taxon>
        <taxon>Barisia</taxon>
    </lineage>
</organism>
<geneLocation type="mitochondrion" evidence="14"/>
<keyword evidence="6 12" id="KW-0375">Hydrogen ion transport</keyword>
<feature type="transmembrane region" description="Helical" evidence="13">
    <location>
        <begin position="6"/>
        <end position="26"/>
    </location>
</feature>
<sequence length="55" mass="6707">MPQLNPGPWLMTFMMAWFTFMAIFLVKTQYTQFQNSPTPPIQTKHMTNEWNWPWL</sequence>
<evidence type="ECO:0000256" key="3">
    <source>
        <dbReference type="ARBA" id="ARBA00022448"/>
    </source>
</evidence>
<evidence type="ECO:0000256" key="7">
    <source>
        <dbReference type="ARBA" id="ARBA00022989"/>
    </source>
</evidence>
<comment type="subcellular location">
    <subcellularLocation>
        <location evidence="1 12">Mitochondrion membrane</location>
        <topology evidence="1 12">Single-pass membrane protein</topology>
    </subcellularLocation>
</comment>
<comment type="similarity">
    <text evidence="2 12">Belongs to the ATPase protein 8 family.</text>
</comment>
<dbReference type="InterPro" id="IPR050635">
    <property type="entry name" value="ATPase_protein_8"/>
</dbReference>
<name>H6VUL4_9SAUR</name>
<dbReference type="GO" id="GO:0015986">
    <property type="term" value="P:proton motive force-driven ATP synthesis"/>
    <property type="evidence" value="ECO:0007669"/>
    <property type="project" value="InterPro"/>
</dbReference>
<dbReference type="Pfam" id="PF00895">
    <property type="entry name" value="ATP-synt_8"/>
    <property type="match status" value="1"/>
</dbReference>